<reference evidence="1 2" key="1">
    <citation type="submission" date="2024-08" db="EMBL/GenBank/DDBJ databases">
        <authorList>
            <person name="Lu H."/>
        </authorList>
    </citation>
    <scope>NUCLEOTIDE SEQUENCE [LARGE SCALE GENOMIC DNA]</scope>
    <source>
        <strain evidence="1 2">DXS20W</strain>
    </source>
</reference>
<dbReference type="Gene3D" id="3.30.70.100">
    <property type="match status" value="1"/>
</dbReference>
<dbReference type="InterPro" id="IPR011008">
    <property type="entry name" value="Dimeric_a/b-barrel"/>
</dbReference>
<dbReference type="PANTHER" id="PTHR34389">
    <property type="entry name" value="L-RHAMNOSE MUTAROTASE"/>
    <property type="match status" value="1"/>
</dbReference>
<dbReference type="RefSeq" id="WP_394512619.1">
    <property type="nucleotide sequence ID" value="NZ_JBIGHX010000007.1"/>
</dbReference>
<gene>
    <name evidence="1" type="ORF">ACG04Q_18265</name>
</gene>
<dbReference type="EMBL" id="JBIGHX010000007">
    <property type="protein sequence ID" value="MFG6463526.1"/>
    <property type="molecule type" value="Genomic_DNA"/>
</dbReference>
<dbReference type="PANTHER" id="PTHR34389:SF2">
    <property type="entry name" value="L-RHAMNOSE MUTAROTASE"/>
    <property type="match status" value="1"/>
</dbReference>
<dbReference type="Pfam" id="PF05336">
    <property type="entry name" value="rhaM"/>
    <property type="match status" value="1"/>
</dbReference>
<dbReference type="Proteomes" id="UP001606302">
    <property type="component" value="Unassembled WGS sequence"/>
</dbReference>
<dbReference type="InterPro" id="IPR008000">
    <property type="entry name" value="Rham/fucose_mutarotase"/>
</dbReference>
<organism evidence="1 2">
    <name type="scientific">Pelomonas lactea</name>
    <dbReference type="NCBI Taxonomy" id="3299030"/>
    <lineage>
        <taxon>Bacteria</taxon>
        <taxon>Pseudomonadati</taxon>
        <taxon>Pseudomonadota</taxon>
        <taxon>Betaproteobacteria</taxon>
        <taxon>Burkholderiales</taxon>
        <taxon>Sphaerotilaceae</taxon>
        <taxon>Roseateles</taxon>
    </lineage>
</organism>
<dbReference type="SUPFAM" id="SSF54909">
    <property type="entry name" value="Dimeric alpha+beta barrel"/>
    <property type="match status" value="1"/>
</dbReference>
<comment type="caution">
    <text evidence="1">The sequence shown here is derived from an EMBL/GenBank/DDBJ whole genome shotgun (WGS) entry which is preliminary data.</text>
</comment>
<sequence>MSDHEIRAFKMQLKPGVVPEYKKRHDELWPDLAEALRGAGIFDYSIFLDESTLSLFAVLKLKPGYPIDELPTLPVMRRWWDYMAPLMEVEPDNKPRQWDLPSVFHFAG</sequence>
<accession>A0ABW7GNW9</accession>
<proteinExistence type="predicted"/>
<protein>
    <submittedName>
        <fullName evidence="1">L-rhamnose mutarotase</fullName>
    </submittedName>
</protein>
<evidence type="ECO:0000313" key="1">
    <source>
        <dbReference type="EMBL" id="MFG6463526.1"/>
    </source>
</evidence>
<keyword evidence="2" id="KW-1185">Reference proteome</keyword>
<name>A0ABW7GNW9_9BURK</name>
<evidence type="ECO:0000313" key="2">
    <source>
        <dbReference type="Proteomes" id="UP001606302"/>
    </source>
</evidence>